<dbReference type="GO" id="GO:1990334">
    <property type="term" value="C:Bfa1-Bub2 complex"/>
    <property type="evidence" value="ECO:0007669"/>
    <property type="project" value="UniProtKB-ARBA"/>
</dbReference>
<dbReference type="InterPro" id="IPR000195">
    <property type="entry name" value="Rab-GAP-TBC_dom"/>
</dbReference>
<dbReference type="EMBL" id="QEAQ01000091">
    <property type="protein sequence ID" value="TPX55919.1"/>
    <property type="molecule type" value="Genomic_DNA"/>
</dbReference>
<protein>
    <recommendedName>
        <fullName evidence="7">Rab-GAP TBC domain-containing protein</fullName>
    </recommendedName>
</protein>
<evidence type="ECO:0000256" key="5">
    <source>
        <dbReference type="ARBA" id="ARBA00061049"/>
    </source>
</evidence>
<dbReference type="FunFam" id="1.10.8.270:FF:000035">
    <property type="entry name" value="Cell cycle arrest protein BUB2"/>
    <property type="match status" value="1"/>
</dbReference>
<dbReference type="PROSITE" id="PS50086">
    <property type="entry name" value="TBC_RABGAP"/>
    <property type="match status" value="1"/>
</dbReference>
<name>A0A507DVX8_9FUNG</name>
<dbReference type="Gene3D" id="1.10.472.80">
    <property type="entry name" value="Ypt/Rab-GAP domain of gyp1p, domain 3"/>
    <property type="match status" value="1"/>
</dbReference>
<dbReference type="GO" id="GO:0010948">
    <property type="term" value="P:negative regulation of cell cycle process"/>
    <property type="evidence" value="ECO:0007669"/>
    <property type="project" value="UniProtKB-ARBA"/>
</dbReference>
<keyword evidence="3" id="KW-0206">Cytoskeleton</keyword>
<dbReference type="Proteomes" id="UP000318582">
    <property type="component" value="Unassembled WGS sequence"/>
</dbReference>
<organism evidence="8 9">
    <name type="scientific">Powellomyces hirtus</name>
    <dbReference type="NCBI Taxonomy" id="109895"/>
    <lineage>
        <taxon>Eukaryota</taxon>
        <taxon>Fungi</taxon>
        <taxon>Fungi incertae sedis</taxon>
        <taxon>Chytridiomycota</taxon>
        <taxon>Chytridiomycota incertae sedis</taxon>
        <taxon>Chytridiomycetes</taxon>
        <taxon>Spizellomycetales</taxon>
        <taxon>Powellomycetaceae</taxon>
        <taxon>Powellomyces</taxon>
    </lineage>
</organism>
<accession>A0A507DVX8</accession>
<evidence type="ECO:0000259" key="7">
    <source>
        <dbReference type="PROSITE" id="PS50086"/>
    </source>
</evidence>
<dbReference type="PANTHER" id="PTHR22957">
    <property type="entry name" value="TBC1 DOMAIN FAMILY MEMBER GTPASE-ACTIVATING PROTEIN"/>
    <property type="match status" value="1"/>
</dbReference>
<proteinExistence type="inferred from homology"/>
<evidence type="ECO:0000256" key="6">
    <source>
        <dbReference type="SAM" id="MobiDB-lite"/>
    </source>
</evidence>
<evidence type="ECO:0000256" key="3">
    <source>
        <dbReference type="ARBA" id="ARBA00023212"/>
    </source>
</evidence>
<evidence type="ECO:0000313" key="9">
    <source>
        <dbReference type="Proteomes" id="UP000318582"/>
    </source>
</evidence>
<comment type="subcellular location">
    <subcellularLocation>
        <location evidence="1">Cytoplasm</location>
        <location evidence="1">Cytoskeleton</location>
    </subcellularLocation>
</comment>
<dbReference type="Pfam" id="PF00566">
    <property type="entry name" value="RabGAP-TBC"/>
    <property type="match status" value="1"/>
</dbReference>
<sequence length="467" mass="51001">MPSHASNKHTAASTKTNRRGGTEADHNTVPLGPTRTSAAAAATAKSKLLPSAADRTAAVPPTPLDSPRRKAPAWNSSTSLISKRGGKPPNRPVTTQAATPGLTTKLPSGRASAVHSPISTAATSATFSKSSANLAQKYESVLGARSATDGELRDTLRTLRKIVLSEGLPPDPVPAPHRGPFDCSLRGRIWKVLLGIYRVSSTEYLSLIERGPCSVYEKIKNDTFRTLATDKKFLATVDENMLSRVLNAFVWKMDDAPPSRLLNLTYSYVQGMNVMAAPFLYVMPELDAFYTFTAFVQHSCPLYVQPALEGVHCGLKLLDKCLQVCDPILFRHLKSKQLTATVYAFPSVMTFSACTPPLDALLCLWDFLLCYGLHLNILCIISQLLLIRADLLKSTSPMKLLRTFPELDARQVIHQTLALIPRLPEDLYDVLVRHPFDAGVYDVIMGEDGEAETMMGGVTMAEAYARE</sequence>
<reference evidence="8 9" key="1">
    <citation type="journal article" date="2019" name="Sci. Rep.">
        <title>Comparative genomics of chytrid fungi reveal insights into the obligate biotrophic and pathogenic lifestyle of Synchytrium endobioticum.</title>
        <authorList>
            <person name="van de Vossenberg B.T.L.H."/>
            <person name="Warris S."/>
            <person name="Nguyen H.D.T."/>
            <person name="van Gent-Pelzer M.P.E."/>
            <person name="Joly D.L."/>
            <person name="van de Geest H.C."/>
            <person name="Bonants P.J.M."/>
            <person name="Smith D.S."/>
            <person name="Levesque C.A."/>
            <person name="van der Lee T.A.J."/>
        </authorList>
    </citation>
    <scope>NUCLEOTIDE SEQUENCE [LARGE SCALE GENOMIC DNA]</scope>
    <source>
        <strain evidence="8 9">CBS 809.83</strain>
    </source>
</reference>
<feature type="compositionally biased region" description="Low complexity" evidence="6">
    <location>
        <begin position="36"/>
        <end position="53"/>
    </location>
</feature>
<dbReference type="AlphaFoldDB" id="A0A507DVX8"/>
<dbReference type="FunFam" id="1.10.472.80:FF:000026">
    <property type="entry name" value="Mitotic check point protein (Bub2)"/>
    <property type="match status" value="1"/>
</dbReference>
<keyword evidence="2" id="KW-0963">Cytoplasm</keyword>
<dbReference type="SMART" id="SM00164">
    <property type="entry name" value="TBC"/>
    <property type="match status" value="1"/>
</dbReference>
<evidence type="ECO:0000256" key="1">
    <source>
        <dbReference type="ARBA" id="ARBA00004245"/>
    </source>
</evidence>
<dbReference type="STRING" id="109895.A0A507DVX8"/>
<feature type="compositionally biased region" description="Polar residues" evidence="6">
    <location>
        <begin position="92"/>
        <end position="106"/>
    </location>
</feature>
<keyword evidence="9" id="KW-1185">Reference proteome</keyword>
<feature type="domain" description="Rab-GAP TBC" evidence="7">
    <location>
        <begin position="180"/>
        <end position="372"/>
    </location>
</feature>
<comment type="caution">
    <text evidence="8">The sequence shown here is derived from an EMBL/GenBank/DDBJ whole genome shotgun (WGS) entry which is preliminary data.</text>
</comment>
<keyword evidence="4" id="KW-0131">Cell cycle</keyword>
<dbReference type="InterPro" id="IPR035969">
    <property type="entry name" value="Rab-GAP_TBC_sf"/>
</dbReference>
<evidence type="ECO:0000313" key="8">
    <source>
        <dbReference type="EMBL" id="TPX55919.1"/>
    </source>
</evidence>
<dbReference type="GO" id="GO:0005096">
    <property type="term" value="F:GTPase activator activity"/>
    <property type="evidence" value="ECO:0007669"/>
    <property type="project" value="TreeGrafter"/>
</dbReference>
<feature type="region of interest" description="Disordered" evidence="6">
    <location>
        <begin position="1"/>
        <end position="110"/>
    </location>
</feature>
<feature type="compositionally biased region" description="Polar residues" evidence="6">
    <location>
        <begin position="1"/>
        <end position="15"/>
    </location>
</feature>
<dbReference type="PANTHER" id="PTHR22957:SF263">
    <property type="entry name" value="MITOTIC CHECK POINT PROTEIN BUB2"/>
    <property type="match status" value="1"/>
</dbReference>
<evidence type="ECO:0000256" key="4">
    <source>
        <dbReference type="ARBA" id="ARBA00023306"/>
    </source>
</evidence>
<dbReference type="SUPFAM" id="SSF47923">
    <property type="entry name" value="Ypt/Rab-GAP domain of gyp1p"/>
    <property type="match status" value="2"/>
</dbReference>
<gene>
    <name evidence="8" type="ORF">PhCBS80983_g04925</name>
</gene>
<comment type="similarity">
    <text evidence="5">Belongs to the BUB2 family.</text>
</comment>
<dbReference type="Gene3D" id="1.10.8.270">
    <property type="entry name" value="putative rabgap domain of human tbc1 domain family member 14 like domains"/>
    <property type="match status" value="1"/>
</dbReference>
<evidence type="ECO:0000256" key="2">
    <source>
        <dbReference type="ARBA" id="ARBA00022490"/>
    </source>
</evidence>